<dbReference type="Proteomes" id="UP001162483">
    <property type="component" value="Unassembled WGS sequence"/>
</dbReference>
<organism evidence="1 2">
    <name type="scientific">Staurois parvus</name>
    <dbReference type="NCBI Taxonomy" id="386267"/>
    <lineage>
        <taxon>Eukaryota</taxon>
        <taxon>Metazoa</taxon>
        <taxon>Chordata</taxon>
        <taxon>Craniata</taxon>
        <taxon>Vertebrata</taxon>
        <taxon>Euteleostomi</taxon>
        <taxon>Amphibia</taxon>
        <taxon>Batrachia</taxon>
        <taxon>Anura</taxon>
        <taxon>Neobatrachia</taxon>
        <taxon>Ranoidea</taxon>
        <taxon>Ranidae</taxon>
        <taxon>Staurois</taxon>
    </lineage>
</organism>
<evidence type="ECO:0000313" key="1">
    <source>
        <dbReference type="EMBL" id="CAI9596847.1"/>
    </source>
</evidence>
<comment type="caution">
    <text evidence="1">The sequence shown here is derived from an EMBL/GenBank/DDBJ whole genome shotgun (WGS) entry which is preliminary data.</text>
</comment>
<reference evidence="1" key="1">
    <citation type="submission" date="2023-05" db="EMBL/GenBank/DDBJ databases">
        <authorList>
            <person name="Stuckert A."/>
        </authorList>
    </citation>
    <scope>NUCLEOTIDE SEQUENCE</scope>
</reference>
<gene>
    <name evidence="1" type="ORF">SPARVUS_LOCUS12132241</name>
</gene>
<proteinExistence type="predicted"/>
<accession>A0ABN9FIJ0</accession>
<keyword evidence="2" id="KW-1185">Reference proteome</keyword>
<evidence type="ECO:0000313" key="2">
    <source>
        <dbReference type="Proteomes" id="UP001162483"/>
    </source>
</evidence>
<dbReference type="EMBL" id="CATNWA010016970">
    <property type="protein sequence ID" value="CAI9596847.1"/>
    <property type="molecule type" value="Genomic_DNA"/>
</dbReference>
<name>A0ABN9FIJ0_9NEOB</name>
<sequence>MNWVMLLVFGMNIPGLTEMSM</sequence>
<evidence type="ECO:0008006" key="3">
    <source>
        <dbReference type="Google" id="ProtNLM"/>
    </source>
</evidence>
<protein>
    <recommendedName>
        <fullName evidence="3">NADH dehydrogenase subunit 4</fullName>
    </recommendedName>
</protein>